<reference evidence="8" key="1">
    <citation type="submission" date="2020-05" db="UniProtKB">
        <authorList>
            <consortium name="EnsemblMetazoa"/>
        </authorList>
    </citation>
    <scope>IDENTIFICATION</scope>
    <source>
        <strain evidence="8">MAF</strain>
    </source>
</reference>
<name>A0A182UYE2_ANOME</name>
<feature type="compositionally biased region" description="Polar residues" evidence="5">
    <location>
        <begin position="559"/>
        <end position="571"/>
    </location>
</feature>
<dbReference type="GO" id="GO:0042147">
    <property type="term" value="P:retrograde transport, endosome to Golgi"/>
    <property type="evidence" value="ECO:0007669"/>
    <property type="project" value="InterPro"/>
</dbReference>
<feature type="domain" description="Rhodanese" evidence="7">
    <location>
        <begin position="346"/>
        <end position="458"/>
    </location>
</feature>
<dbReference type="VEuPathDB" id="VectorBase:AMEM21_005964"/>
<evidence type="ECO:0000256" key="5">
    <source>
        <dbReference type="SAM" id="MobiDB-lite"/>
    </source>
</evidence>
<dbReference type="Pfam" id="PF19430">
    <property type="entry name" value="TBC1D23_C"/>
    <property type="match status" value="1"/>
</dbReference>
<feature type="compositionally biased region" description="Low complexity" evidence="5">
    <location>
        <begin position="493"/>
        <end position="508"/>
    </location>
</feature>
<dbReference type="Pfam" id="PF00566">
    <property type="entry name" value="RabGAP-TBC"/>
    <property type="match status" value="1"/>
</dbReference>
<feature type="region of interest" description="Disordered" evidence="5">
    <location>
        <begin position="559"/>
        <end position="633"/>
    </location>
</feature>
<evidence type="ECO:0000256" key="4">
    <source>
        <dbReference type="ARBA" id="ARBA00023034"/>
    </source>
</evidence>
<comment type="subcellular location">
    <subcellularLocation>
        <location evidence="1">Golgi apparatus</location>
        <location evidence="1">trans-Golgi network</location>
    </subcellularLocation>
</comment>
<evidence type="ECO:0000259" key="7">
    <source>
        <dbReference type="PROSITE" id="PS50206"/>
    </source>
</evidence>
<evidence type="ECO:0000313" key="9">
    <source>
        <dbReference type="Proteomes" id="UP000075903"/>
    </source>
</evidence>
<dbReference type="PANTHER" id="PTHR13297:SF5">
    <property type="entry name" value="TBC1 DOMAIN FAMILY MEMBER 23"/>
    <property type="match status" value="1"/>
</dbReference>
<dbReference type="STRING" id="30066.A0A182UYE2"/>
<keyword evidence="4" id="KW-0333">Golgi apparatus</keyword>
<feature type="domain" description="Rab-GAP TBC" evidence="6">
    <location>
        <begin position="51"/>
        <end position="232"/>
    </location>
</feature>
<dbReference type="Pfam" id="PF00581">
    <property type="entry name" value="Rhodanese"/>
    <property type="match status" value="1"/>
</dbReference>
<dbReference type="InterPro" id="IPR036873">
    <property type="entry name" value="Rhodanese-like_dom_sf"/>
</dbReference>
<dbReference type="InterPro" id="IPR045799">
    <property type="entry name" value="TBC1D23_C"/>
</dbReference>
<dbReference type="AlphaFoldDB" id="A0A182UYE2"/>
<dbReference type="Gene3D" id="1.10.472.80">
    <property type="entry name" value="Ypt/Rab-GAP domain of gyp1p, domain 3"/>
    <property type="match status" value="1"/>
</dbReference>
<evidence type="ECO:0000256" key="3">
    <source>
        <dbReference type="ARBA" id="ARBA00022473"/>
    </source>
</evidence>
<dbReference type="GO" id="GO:0005802">
    <property type="term" value="C:trans-Golgi network"/>
    <property type="evidence" value="ECO:0007669"/>
    <property type="project" value="TreeGrafter"/>
</dbReference>
<dbReference type="InterPro" id="IPR035969">
    <property type="entry name" value="Rab-GAP_TBC_sf"/>
</dbReference>
<protein>
    <recommendedName>
        <fullName evidence="2">TBC1 domain family member 23</fullName>
    </recommendedName>
</protein>
<dbReference type="SUPFAM" id="SSF52821">
    <property type="entry name" value="Rhodanese/Cell cycle control phosphatase"/>
    <property type="match status" value="1"/>
</dbReference>
<dbReference type="GO" id="GO:0099041">
    <property type="term" value="P:vesicle tethering to Golgi"/>
    <property type="evidence" value="ECO:0007669"/>
    <property type="project" value="TreeGrafter"/>
</dbReference>
<organism evidence="8 9">
    <name type="scientific">Anopheles merus</name>
    <name type="common">Mosquito</name>
    <dbReference type="NCBI Taxonomy" id="30066"/>
    <lineage>
        <taxon>Eukaryota</taxon>
        <taxon>Metazoa</taxon>
        <taxon>Ecdysozoa</taxon>
        <taxon>Arthropoda</taxon>
        <taxon>Hexapoda</taxon>
        <taxon>Insecta</taxon>
        <taxon>Pterygota</taxon>
        <taxon>Neoptera</taxon>
        <taxon>Endopterygota</taxon>
        <taxon>Diptera</taxon>
        <taxon>Nematocera</taxon>
        <taxon>Culicoidea</taxon>
        <taxon>Culicidae</taxon>
        <taxon>Anophelinae</taxon>
        <taxon>Anopheles</taxon>
    </lineage>
</organism>
<feature type="compositionally biased region" description="Polar residues" evidence="5">
    <location>
        <begin position="509"/>
        <end position="525"/>
    </location>
</feature>
<keyword evidence="3" id="KW-0217">Developmental protein</keyword>
<proteinExistence type="predicted"/>
<feature type="region of interest" description="Disordered" evidence="5">
    <location>
        <begin position="490"/>
        <end position="530"/>
    </location>
</feature>
<evidence type="ECO:0000313" key="8">
    <source>
        <dbReference type="EnsemblMetazoa" id="AMEM005785-PA"/>
    </source>
</evidence>
<dbReference type="PROSITE" id="PS50206">
    <property type="entry name" value="RHODANESE_3"/>
    <property type="match status" value="1"/>
</dbReference>
<feature type="compositionally biased region" description="Basic and acidic residues" evidence="5">
    <location>
        <begin position="575"/>
        <end position="586"/>
    </location>
</feature>
<dbReference type="VEuPathDB" id="VectorBase:AMEM005785"/>
<dbReference type="SUPFAM" id="SSF47923">
    <property type="entry name" value="Ypt/Rab-GAP domain of gyp1p"/>
    <property type="match status" value="1"/>
</dbReference>
<dbReference type="EnsemblMetazoa" id="AMEM005785-RA">
    <property type="protein sequence ID" value="AMEM005785-PA"/>
    <property type="gene ID" value="AMEM005785"/>
</dbReference>
<evidence type="ECO:0000256" key="1">
    <source>
        <dbReference type="ARBA" id="ARBA00004601"/>
    </source>
</evidence>
<dbReference type="PROSITE" id="PS50086">
    <property type="entry name" value="TBC_RABGAP"/>
    <property type="match status" value="1"/>
</dbReference>
<sequence length="752" mass="84451">MLQLLPVLCKLPPCALLHGTMEDGLWLIELESALQDDCTVDDIYAICHGKTLPEALRLDVWQVCLGVRNKPDQLAQFNEIYDLPFQALLRSDCEEFVSKLGNEDEDKVSVVCDLESILTFYCKNRNLVYEPNNGWVELMLPLLSLKLIRSDTYNLFEAIRDTYIPKGCGKNGTVFNVFRLLLLYHDPELCTILDTKRITPDCYAMGWFQTLFASTCTLPVVLSMWDLYFQQSDPFLVFFLSLIVLINQRDQILAMKASTKEELIGFLVNMPCNIEADDVLDFCSLAQYYSVKTPASFKRDLLQVLFGAQRGGSSKSEGSVVSQALCLPVSVNELIENASIQNPHPEAVRFFLVDCRPAEQYNSGHLSTAFHLDSNLMLQEPEAFQTAVQGLLRSQRNAIDANSNAGGEHLCFLGSGRLEEDQYTHMVVASFLQKNTKYVSLLTGGYEAIHEYFGEGMVDSLEDHDPLKCLLCNKEQLRYGGGKAIANNNNPKALNSGANSANSSATNSLKRGNQRSGHTANNNGTAGDRKSTIDLFSKLSLAMKTKSAEVKEKLIDYISNPNANEPGSSRTGNGGEKHVSRNDRNGKRYRNVPPVFSIGEDQEDEDELNSAASESSLVVRGAKTNSQKQSDPTEEIVSIQSFLKGPDVIRYFKCQEVHLNGYMYDSYLLVTAKHMIVLRELETRRDRARIIVRRQLQSIVKITAKKRHRDLITFKYGYPEEENLVITDMDRFLIPNASEVTDLISRHIVKQT</sequence>
<dbReference type="GO" id="GO:0005829">
    <property type="term" value="C:cytosol"/>
    <property type="evidence" value="ECO:0007669"/>
    <property type="project" value="GOC"/>
</dbReference>
<evidence type="ECO:0000256" key="2">
    <source>
        <dbReference type="ARBA" id="ARBA00014207"/>
    </source>
</evidence>
<keyword evidence="9" id="KW-1185">Reference proteome</keyword>
<dbReference type="SMART" id="SM00164">
    <property type="entry name" value="TBC"/>
    <property type="match status" value="1"/>
</dbReference>
<dbReference type="InterPro" id="IPR000195">
    <property type="entry name" value="Rab-GAP-TBC_dom"/>
</dbReference>
<dbReference type="InterPro" id="IPR001763">
    <property type="entry name" value="Rhodanese-like_dom"/>
</dbReference>
<dbReference type="CDD" id="cd20788">
    <property type="entry name" value="TBC1D23_C-like"/>
    <property type="match status" value="1"/>
</dbReference>
<dbReference type="PANTHER" id="PTHR13297">
    <property type="entry name" value="TBC1 DOMAIN FAMILY MEMBER 23-RELATED"/>
    <property type="match status" value="1"/>
</dbReference>
<dbReference type="Proteomes" id="UP000075903">
    <property type="component" value="Unassembled WGS sequence"/>
</dbReference>
<dbReference type="InterPro" id="IPR039755">
    <property type="entry name" value="TBC1D23"/>
</dbReference>
<evidence type="ECO:0000259" key="6">
    <source>
        <dbReference type="PROSITE" id="PS50086"/>
    </source>
</evidence>
<accession>A0A182UYE2</accession>
<dbReference type="Gene3D" id="3.40.250.10">
    <property type="entry name" value="Rhodanese-like domain"/>
    <property type="match status" value="1"/>
</dbReference>